<dbReference type="EMBL" id="PGTX01000001">
    <property type="protein sequence ID" value="PJI83281.1"/>
    <property type="molecule type" value="Genomic_DNA"/>
</dbReference>
<evidence type="ECO:0000313" key="3">
    <source>
        <dbReference type="Proteomes" id="UP000229366"/>
    </source>
</evidence>
<evidence type="ECO:0000313" key="2">
    <source>
        <dbReference type="EMBL" id="PJI83281.1"/>
    </source>
</evidence>
<feature type="compositionally biased region" description="Basic and acidic residues" evidence="1">
    <location>
        <begin position="9"/>
        <end position="19"/>
    </location>
</feature>
<organism evidence="2 3">
    <name type="scientific">Polynucleobacter brandtiae</name>
    <dbReference type="NCBI Taxonomy" id="1938816"/>
    <lineage>
        <taxon>Bacteria</taxon>
        <taxon>Pseudomonadati</taxon>
        <taxon>Pseudomonadota</taxon>
        <taxon>Betaproteobacteria</taxon>
        <taxon>Burkholderiales</taxon>
        <taxon>Burkholderiaceae</taxon>
        <taxon>Polynucleobacter</taxon>
    </lineage>
</organism>
<comment type="caution">
    <text evidence="2">The sequence shown here is derived from an EMBL/GenBank/DDBJ whole genome shotgun (WGS) entry which is preliminary data.</text>
</comment>
<keyword evidence="3" id="KW-1185">Reference proteome</keyword>
<name>A0A2M8VZJ9_9BURK</name>
<proteinExistence type="predicted"/>
<dbReference type="RefSeq" id="WP_100378999.1">
    <property type="nucleotide sequence ID" value="NZ_PGTX01000001.1"/>
</dbReference>
<evidence type="ECO:0000256" key="1">
    <source>
        <dbReference type="SAM" id="MobiDB-lite"/>
    </source>
</evidence>
<gene>
    <name evidence="2" type="ORF">B0G85_0677</name>
</gene>
<dbReference type="Proteomes" id="UP000229366">
    <property type="component" value="Unassembled WGS sequence"/>
</dbReference>
<reference evidence="2 3" key="1">
    <citation type="submission" date="2017-11" db="EMBL/GenBank/DDBJ databases">
        <title>Genomic Encyclopedia of Type Strains, Phase III (KMG-III): the genomes of soil and plant-associated and newly described type strains.</title>
        <authorList>
            <person name="Whitman W."/>
        </authorList>
    </citation>
    <scope>NUCLEOTIDE SEQUENCE [LARGE SCALE GENOMIC DNA]</scope>
    <source>
        <strain evidence="2 3">UB-Domo-W1</strain>
    </source>
</reference>
<feature type="region of interest" description="Disordered" evidence="1">
    <location>
        <begin position="1"/>
        <end position="63"/>
    </location>
</feature>
<accession>A0A2M8VZJ9</accession>
<sequence>MISTGVNKVTDEKKPESKIPAKVTLAKPAARPPAPKGPSGPGGRPQAGFGGGKAMMRKAGRGR</sequence>
<protein>
    <submittedName>
        <fullName evidence="2">Uncharacterized protein</fullName>
    </submittedName>
</protein>
<feature type="compositionally biased region" description="Gly residues" evidence="1">
    <location>
        <begin position="39"/>
        <end position="53"/>
    </location>
</feature>
<dbReference type="AlphaFoldDB" id="A0A2M8VZJ9"/>